<protein>
    <submittedName>
        <fullName evidence="1">Amidase</fullName>
    </submittedName>
</protein>
<dbReference type="Proteomes" id="UP001060215">
    <property type="component" value="Chromosome 6"/>
</dbReference>
<dbReference type="EMBL" id="CM045763">
    <property type="protein sequence ID" value="KAI8023042.1"/>
    <property type="molecule type" value="Genomic_DNA"/>
</dbReference>
<reference evidence="1 2" key="1">
    <citation type="journal article" date="2022" name="Plant J.">
        <title>Chromosome-level genome of Camellia lanceoleosa provides a valuable resource for understanding genome evolution and self-incompatibility.</title>
        <authorList>
            <person name="Gong W."/>
            <person name="Xiao S."/>
            <person name="Wang L."/>
            <person name="Liao Z."/>
            <person name="Chang Y."/>
            <person name="Mo W."/>
            <person name="Hu G."/>
            <person name="Li W."/>
            <person name="Zhao G."/>
            <person name="Zhu H."/>
            <person name="Hu X."/>
            <person name="Ji K."/>
            <person name="Xiang X."/>
            <person name="Song Q."/>
            <person name="Yuan D."/>
            <person name="Jin S."/>
            <person name="Zhang L."/>
        </authorList>
    </citation>
    <scope>NUCLEOTIDE SEQUENCE [LARGE SCALE GENOMIC DNA]</scope>
    <source>
        <strain evidence="1">SQ_2022a</strain>
    </source>
</reference>
<proteinExistence type="predicted"/>
<keyword evidence="2" id="KW-1185">Reference proteome</keyword>
<name>A0ACC0IAY8_9ERIC</name>
<accession>A0ACC0IAY8</accession>
<comment type="caution">
    <text evidence="1">The sequence shown here is derived from an EMBL/GenBank/DDBJ whole genome shotgun (WGS) entry which is preliminary data.</text>
</comment>
<organism evidence="1 2">
    <name type="scientific">Camellia lanceoleosa</name>
    <dbReference type="NCBI Taxonomy" id="1840588"/>
    <lineage>
        <taxon>Eukaryota</taxon>
        <taxon>Viridiplantae</taxon>
        <taxon>Streptophyta</taxon>
        <taxon>Embryophyta</taxon>
        <taxon>Tracheophyta</taxon>
        <taxon>Spermatophyta</taxon>
        <taxon>Magnoliopsida</taxon>
        <taxon>eudicotyledons</taxon>
        <taxon>Gunneridae</taxon>
        <taxon>Pentapetalae</taxon>
        <taxon>asterids</taxon>
        <taxon>Ericales</taxon>
        <taxon>Theaceae</taxon>
        <taxon>Camellia</taxon>
    </lineage>
</organism>
<evidence type="ECO:0000313" key="1">
    <source>
        <dbReference type="EMBL" id="KAI8023042.1"/>
    </source>
</evidence>
<gene>
    <name evidence="1" type="ORF">LOK49_LG03G03745</name>
</gene>
<evidence type="ECO:0000313" key="2">
    <source>
        <dbReference type="Proteomes" id="UP001060215"/>
    </source>
</evidence>
<sequence>MAIYNTFLIFLGLSFFGCIASNTEFPIKETSVHEIQIAFKQNKLTSRQLVEFYLTQIESLNPLLRSVIEVNPEALFLADKADRERNAKSLVSQSSLLHGIPILLKDNIATKDKLNTTAGSYALLGSVVARDAGVVAKLRKAGAIVLGKASMTEWAAFRSSEVPNGWCARAGQVVNPYVKSADPCGSSTGSAVSVAANMVTLSLGTETAGSILCPSSFNSVVGIKPTVGLTSRGGVVPISPRQDTVGPICRTVSDAVYVLDAIVGFDPYDAVATRKASKYIPHGGYVQFLKVDGLRGKRLGITSYPFFGFTNNSEDISQAFKLHFNTLRQRGAILVDGLDIPNFAAIMNSVLNDQDIALLAEFKLSLNAYLKDLLTSPVRSLADAIAFNKKFSNLEKIGKYGQDLFLEAEKTNGMGELEKKALRNLTKASKNGLQKLMKENKLDALVTPFSYDFLDVSSVLAIGGFPGISIPAGYDHHQRPFGICFGGLKGYEPKLIEIAYSFEQATKIRKPPLFRP</sequence>